<dbReference type="OrthoDB" id="2213137at2759"/>
<evidence type="ECO:0000256" key="1">
    <source>
        <dbReference type="ARBA" id="ARBA00004141"/>
    </source>
</evidence>
<protein>
    <recommendedName>
        <fullName evidence="4">Major facilitator superfamily (MFS) profile domain-containing protein</fullName>
    </recommendedName>
</protein>
<dbReference type="InterPro" id="IPR036259">
    <property type="entry name" value="MFS_trans_sf"/>
</dbReference>
<dbReference type="GO" id="GO:0016020">
    <property type="term" value="C:membrane"/>
    <property type="evidence" value="ECO:0007669"/>
    <property type="project" value="UniProtKB-SubCell"/>
</dbReference>
<evidence type="ECO:0000313" key="6">
    <source>
        <dbReference type="Proteomes" id="UP000886523"/>
    </source>
</evidence>
<dbReference type="EMBL" id="MU128968">
    <property type="protein sequence ID" value="KAF9513838.1"/>
    <property type="molecule type" value="Genomic_DNA"/>
</dbReference>
<feature type="transmembrane region" description="Helical" evidence="3">
    <location>
        <begin position="77"/>
        <end position="96"/>
    </location>
</feature>
<dbReference type="SUPFAM" id="SSF103473">
    <property type="entry name" value="MFS general substrate transporter"/>
    <property type="match status" value="1"/>
</dbReference>
<dbReference type="InterPro" id="IPR050327">
    <property type="entry name" value="Proton-linked_MCT"/>
</dbReference>
<reference evidence="5" key="1">
    <citation type="journal article" date="2020" name="Nat. Commun.">
        <title>Large-scale genome sequencing of mycorrhizal fungi provides insights into the early evolution of symbiotic traits.</title>
        <authorList>
            <person name="Miyauchi S."/>
            <person name="Kiss E."/>
            <person name="Kuo A."/>
            <person name="Drula E."/>
            <person name="Kohler A."/>
            <person name="Sanchez-Garcia M."/>
            <person name="Morin E."/>
            <person name="Andreopoulos B."/>
            <person name="Barry K.W."/>
            <person name="Bonito G."/>
            <person name="Buee M."/>
            <person name="Carver A."/>
            <person name="Chen C."/>
            <person name="Cichocki N."/>
            <person name="Clum A."/>
            <person name="Culley D."/>
            <person name="Crous P.W."/>
            <person name="Fauchery L."/>
            <person name="Girlanda M."/>
            <person name="Hayes R.D."/>
            <person name="Keri Z."/>
            <person name="LaButti K."/>
            <person name="Lipzen A."/>
            <person name="Lombard V."/>
            <person name="Magnuson J."/>
            <person name="Maillard F."/>
            <person name="Murat C."/>
            <person name="Nolan M."/>
            <person name="Ohm R.A."/>
            <person name="Pangilinan J."/>
            <person name="Pereira M.F."/>
            <person name="Perotto S."/>
            <person name="Peter M."/>
            <person name="Pfister S."/>
            <person name="Riley R."/>
            <person name="Sitrit Y."/>
            <person name="Stielow J.B."/>
            <person name="Szollosi G."/>
            <person name="Zifcakova L."/>
            <person name="Stursova M."/>
            <person name="Spatafora J.W."/>
            <person name="Tedersoo L."/>
            <person name="Vaario L.M."/>
            <person name="Yamada A."/>
            <person name="Yan M."/>
            <person name="Wang P."/>
            <person name="Xu J."/>
            <person name="Bruns T."/>
            <person name="Baldrian P."/>
            <person name="Vilgalys R."/>
            <person name="Dunand C."/>
            <person name="Henrissat B."/>
            <person name="Grigoriev I.V."/>
            <person name="Hibbett D."/>
            <person name="Nagy L.G."/>
            <person name="Martin F.M."/>
        </authorList>
    </citation>
    <scope>NUCLEOTIDE SEQUENCE</scope>
    <source>
        <strain evidence="5">UP504</strain>
    </source>
</reference>
<proteinExistence type="inferred from homology"/>
<feature type="transmembrane region" description="Helical" evidence="3">
    <location>
        <begin position="42"/>
        <end position="65"/>
    </location>
</feature>
<feature type="transmembrane region" description="Helical" evidence="3">
    <location>
        <begin position="197"/>
        <end position="218"/>
    </location>
</feature>
<feature type="transmembrane region" description="Helical" evidence="3">
    <location>
        <begin position="139"/>
        <end position="160"/>
    </location>
</feature>
<dbReference type="PANTHER" id="PTHR11360:SF284">
    <property type="entry name" value="EG:103B4.3 PROTEIN-RELATED"/>
    <property type="match status" value="1"/>
</dbReference>
<dbReference type="GO" id="GO:0022857">
    <property type="term" value="F:transmembrane transporter activity"/>
    <property type="evidence" value="ECO:0007669"/>
    <property type="project" value="InterPro"/>
</dbReference>
<evidence type="ECO:0000256" key="2">
    <source>
        <dbReference type="ARBA" id="ARBA00006727"/>
    </source>
</evidence>
<comment type="caution">
    <text evidence="5">The sequence shown here is derived from an EMBL/GenBank/DDBJ whole genome shotgun (WGS) entry which is preliminary data.</text>
</comment>
<comment type="similarity">
    <text evidence="2">Belongs to the major facilitator superfamily. Monocarboxylate porter (TC 2.A.1.13) family.</text>
</comment>
<dbReference type="Gene3D" id="1.20.1250.20">
    <property type="entry name" value="MFS general substrate transporter like domains"/>
    <property type="match status" value="1"/>
</dbReference>
<sequence length="230" mass="25593">MSLRRTFLVFSAIDAVAPRPQTHLVPKINWVDSRLFKDPVFWSLTMSLVMTVFGYQVPYFFLSVYTREKTLNISQTLSTLPITVCNFSAALGRVLVGFASDHLGPTNTFIIAITVSGLLQAVMWNFAYSYATIMAFSMLYGFWGGCFVSLLSPVAAQLFGHKQLANVSGLLALTYMPGITAGPTIASVVLSSSRHNWHVVTIYSGGVQLVGVLIFLYARFKRERRVFSFY</sequence>
<evidence type="ECO:0000259" key="4">
    <source>
        <dbReference type="PROSITE" id="PS50850"/>
    </source>
</evidence>
<dbReference type="InterPro" id="IPR011701">
    <property type="entry name" value="MFS"/>
</dbReference>
<dbReference type="InterPro" id="IPR020846">
    <property type="entry name" value="MFS_dom"/>
</dbReference>
<dbReference type="PANTHER" id="PTHR11360">
    <property type="entry name" value="MONOCARBOXYLATE TRANSPORTER"/>
    <property type="match status" value="1"/>
</dbReference>
<feature type="domain" description="Major facilitator superfamily (MFS) profile" evidence="4">
    <location>
        <begin position="40"/>
        <end position="230"/>
    </location>
</feature>
<name>A0A9P6AXI8_9AGAM</name>
<accession>A0A9P6AXI8</accession>
<evidence type="ECO:0000256" key="3">
    <source>
        <dbReference type="SAM" id="Phobius"/>
    </source>
</evidence>
<feature type="transmembrane region" description="Helical" evidence="3">
    <location>
        <begin position="108"/>
        <end position="127"/>
    </location>
</feature>
<gene>
    <name evidence="5" type="ORF">BS47DRAFT_1343848</name>
</gene>
<keyword evidence="6" id="KW-1185">Reference proteome</keyword>
<comment type="subcellular location">
    <subcellularLocation>
        <location evidence="1">Membrane</location>
        <topology evidence="1">Multi-pass membrane protein</topology>
    </subcellularLocation>
</comment>
<evidence type="ECO:0000313" key="5">
    <source>
        <dbReference type="EMBL" id="KAF9513838.1"/>
    </source>
</evidence>
<keyword evidence="3" id="KW-1133">Transmembrane helix</keyword>
<keyword evidence="3" id="KW-0472">Membrane</keyword>
<keyword evidence="3" id="KW-0812">Transmembrane</keyword>
<dbReference type="PROSITE" id="PS50850">
    <property type="entry name" value="MFS"/>
    <property type="match status" value="1"/>
</dbReference>
<dbReference type="Proteomes" id="UP000886523">
    <property type="component" value="Unassembled WGS sequence"/>
</dbReference>
<dbReference type="AlphaFoldDB" id="A0A9P6AXI8"/>
<organism evidence="5 6">
    <name type="scientific">Hydnum rufescens UP504</name>
    <dbReference type="NCBI Taxonomy" id="1448309"/>
    <lineage>
        <taxon>Eukaryota</taxon>
        <taxon>Fungi</taxon>
        <taxon>Dikarya</taxon>
        <taxon>Basidiomycota</taxon>
        <taxon>Agaricomycotina</taxon>
        <taxon>Agaricomycetes</taxon>
        <taxon>Cantharellales</taxon>
        <taxon>Hydnaceae</taxon>
        <taxon>Hydnum</taxon>
    </lineage>
</organism>
<dbReference type="Pfam" id="PF07690">
    <property type="entry name" value="MFS_1"/>
    <property type="match status" value="1"/>
</dbReference>